<organism evidence="1 2">
    <name type="scientific">Glaciecola nitratireducens (strain JCM 12485 / KCTC 12276 / FR1064)</name>
    <dbReference type="NCBI Taxonomy" id="1085623"/>
    <lineage>
        <taxon>Bacteria</taxon>
        <taxon>Pseudomonadati</taxon>
        <taxon>Pseudomonadota</taxon>
        <taxon>Gammaproteobacteria</taxon>
        <taxon>Alteromonadales</taxon>
        <taxon>Alteromonadaceae</taxon>
        <taxon>Brumicola</taxon>
    </lineage>
</organism>
<dbReference type="HOGENOM" id="CLU_3153323_0_0_6"/>
<dbReference type="AlphaFoldDB" id="G4QMS7"/>
<proteinExistence type="predicted"/>
<evidence type="ECO:0000313" key="2">
    <source>
        <dbReference type="Proteomes" id="UP000009282"/>
    </source>
</evidence>
<reference evidence="1 2" key="1">
    <citation type="journal article" date="2011" name="J. Bacteriol.">
        <title>Complete genome sequence of seawater bacterium Glaciecola nitratireducens FR1064T.</title>
        <authorList>
            <person name="Bian F."/>
            <person name="Qin Q.L."/>
            <person name="Xie B.B."/>
            <person name="Shu Y.L."/>
            <person name="Zhang X.Y."/>
            <person name="Yu Y."/>
            <person name="Chen B."/>
            <person name="Chen X.L."/>
            <person name="Zhou B.C."/>
            <person name="Zhang Y.Z."/>
        </authorList>
    </citation>
    <scope>NUCLEOTIDE SEQUENCE [LARGE SCALE GENOMIC DNA]</scope>
    <source>
        <strain evidence="2">JCM 12485 / KCTC 12276 / FR1064</strain>
    </source>
</reference>
<sequence length="48" mass="5504">MPKHGIVLIVFMNNADEYHSLLAGKRMTKKGRGTCYSTFYIFVLNNHS</sequence>
<dbReference type="STRING" id="1085623.GNIT_2914"/>
<dbReference type="KEGG" id="gni:GNIT_2914"/>
<dbReference type="EMBL" id="CP003060">
    <property type="protein sequence ID" value="AEP31011.1"/>
    <property type="molecule type" value="Genomic_DNA"/>
</dbReference>
<dbReference type="Proteomes" id="UP000009282">
    <property type="component" value="Chromosome"/>
</dbReference>
<protein>
    <submittedName>
        <fullName evidence="1">Uncharacterized protein</fullName>
    </submittedName>
</protein>
<accession>G4QMS7</accession>
<gene>
    <name evidence="1" type="ordered locus">GNIT_2914</name>
</gene>
<evidence type="ECO:0000313" key="1">
    <source>
        <dbReference type="EMBL" id="AEP31011.1"/>
    </source>
</evidence>
<keyword evidence="2" id="KW-1185">Reference proteome</keyword>
<name>G4QMS7_GLANF</name>